<reference evidence="2 3" key="1">
    <citation type="submission" date="2018-04" db="EMBL/GenBank/DDBJ databases">
        <title>Genomic Encyclopedia of Archaeal and Bacterial Type Strains, Phase II (KMG-II): from individual species to whole genera.</title>
        <authorList>
            <person name="Goeker M."/>
        </authorList>
    </citation>
    <scope>NUCLEOTIDE SEQUENCE [LARGE SCALE GENOMIC DNA]</scope>
    <source>
        <strain evidence="2 3">DSM 45787</strain>
    </source>
</reference>
<organism evidence="2 3">
    <name type="scientific">Melghirimyces profundicolus</name>
    <dbReference type="NCBI Taxonomy" id="1242148"/>
    <lineage>
        <taxon>Bacteria</taxon>
        <taxon>Bacillati</taxon>
        <taxon>Bacillota</taxon>
        <taxon>Bacilli</taxon>
        <taxon>Bacillales</taxon>
        <taxon>Thermoactinomycetaceae</taxon>
        <taxon>Melghirimyces</taxon>
    </lineage>
</organism>
<feature type="transmembrane region" description="Helical" evidence="1">
    <location>
        <begin position="6"/>
        <end position="26"/>
    </location>
</feature>
<evidence type="ECO:0000313" key="2">
    <source>
        <dbReference type="EMBL" id="PTX60701.1"/>
    </source>
</evidence>
<keyword evidence="1" id="KW-0812">Transmembrane</keyword>
<dbReference type="RefSeq" id="WP_170109542.1">
    <property type="nucleotide sequence ID" value="NZ_QBKR01000008.1"/>
</dbReference>
<keyword evidence="1" id="KW-1133">Transmembrane helix</keyword>
<keyword evidence="1" id="KW-0472">Membrane</keyword>
<keyword evidence="3" id="KW-1185">Reference proteome</keyword>
<name>A0A2T6BXA0_9BACL</name>
<gene>
    <name evidence="2" type="ORF">C8P63_10810</name>
</gene>
<proteinExistence type="predicted"/>
<dbReference type="EMBL" id="QBKR01000008">
    <property type="protein sequence ID" value="PTX60701.1"/>
    <property type="molecule type" value="Genomic_DNA"/>
</dbReference>
<sequence length="55" mass="6032">MFFSVLYLITIVGILVFSGLAIAAIIRNRAVTRWLAGLAGVTLFYILAVWITAMT</sequence>
<feature type="transmembrane region" description="Helical" evidence="1">
    <location>
        <begin position="33"/>
        <end position="53"/>
    </location>
</feature>
<evidence type="ECO:0000256" key="1">
    <source>
        <dbReference type="SAM" id="Phobius"/>
    </source>
</evidence>
<accession>A0A2T6BXA0</accession>
<protein>
    <submittedName>
        <fullName evidence="2">Uncharacterized protein</fullName>
    </submittedName>
</protein>
<dbReference type="AlphaFoldDB" id="A0A2T6BXA0"/>
<comment type="caution">
    <text evidence="2">The sequence shown here is derived from an EMBL/GenBank/DDBJ whole genome shotgun (WGS) entry which is preliminary data.</text>
</comment>
<dbReference type="Proteomes" id="UP000244240">
    <property type="component" value="Unassembled WGS sequence"/>
</dbReference>
<evidence type="ECO:0000313" key="3">
    <source>
        <dbReference type="Proteomes" id="UP000244240"/>
    </source>
</evidence>